<dbReference type="EMBL" id="SMKL01000051">
    <property type="protein sequence ID" value="TDC48709.1"/>
    <property type="molecule type" value="Genomic_DNA"/>
</dbReference>
<evidence type="ECO:0000256" key="6">
    <source>
        <dbReference type="ARBA" id="ARBA00023136"/>
    </source>
</evidence>
<feature type="transmembrane region" description="Helical" evidence="7">
    <location>
        <begin position="194"/>
        <end position="216"/>
    </location>
</feature>
<feature type="transmembrane region" description="Helical" evidence="7">
    <location>
        <begin position="237"/>
        <end position="262"/>
    </location>
</feature>
<reference evidence="9 10" key="1">
    <citation type="submission" date="2019-02" db="EMBL/GenBank/DDBJ databases">
        <title>Draft genome sequences of novel Actinobacteria.</title>
        <authorList>
            <person name="Sahin N."/>
            <person name="Ay H."/>
            <person name="Saygin H."/>
        </authorList>
    </citation>
    <scope>NUCLEOTIDE SEQUENCE [LARGE SCALE GENOMIC DNA]</scope>
    <source>
        <strain evidence="9 10">KC603</strain>
    </source>
</reference>
<keyword evidence="3" id="KW-1003">Cell membrane</keyword>
<comment type="similarity">
    <text evidence="7">Belongs to the binding-protein-dependent transport system permease family.</text>
</comment>
<proteinExistence type="inferred from homology"/>
<feature type="domain" description="ABC transmembrane type-1" evidence="8">
    <location>
        <begin position="101"/>
        <end position="316"/>
    </location>
</feature>
<dbReference type="InterPro" id="IPR050809">
    <property type="entry name" value="UgpAE/MalFG_permease"/>
</dbReference>
<evidence type="ECO:0000313" key="9">
    <source>
        <dbReference type="EMBL" id="TDC48709.1"/>
    </source>
</evidence>
<evidence type="ECO:0000259" key="8">
    <source>
        <dbReference type="PROSITE" id="PS50928"/>
    </source>
</evidence>
<dbReference type="AlphaFoldDB" id="A0A4R4RIJ3"/>
<evidence type="ECO:0000256" key="2">
    <source>
        <dbReference type="ARBA" id="ARBA00022448"/>
    </source>
</evidence>
<keyword evidence="4 7" id="KW-0812">Transmembrane</keyword>
<dbReference type="PROSITE" id="PS50928">
    <property type="entry name" value="ABC_TM1"/>
    <property type="match status" value="1"/>
</dbReference>
<evidence type="ECO:0000313" key="10">
    <source>
        <dbReference type="Proteomes" id="UP000295621"/>
    </source>
</evidence>
<dbReference type="CDD" id="cd06261">
    <property type="entry name" value="TM_PBP2"/>
    <property type="match status" value="1"/>
</dbReference>
<feature type="transmembrane region" description="Helical" evidence="7">
    <location>
        <begin position="105"/>
        <end position="125"/>
    </location>
</feature>
<keyword evidence="5 7" id="KW-1133">Transmembrane helix</keyword>
<dbReference type="Proteomes" id="UP000295621">
    <property type="component" value="Unassembled WGS sequence"/>
</dbReference>
<dbReference type="Pfam" id="PF00528">
    <property type="entry name" value="BPD_transp_1"/>
    <property type="match status" value="1"/>
</dbReference>
<dbReference type="OrthoDB" id="9780883at2"/>
<feature type="transmembrane region" description="Helical" evidence="7">
    <location>
        <begin position="137"/>
        <end position="157"/>
    </location>
</feature>
<dbReference type="GO" id="GO:0055085">
    <property type="term" value="P:transmembrane transport"/>
    <property type="evidence" value="ECO:0007669"/>
    <property type="project" value="InterPro"/>
</dbReference>
<evidence type="ECO:0000256" key="7">
    <source>
        <dbReference type="RuleBase" id="RU363032"/>
    </source>
</evidence>
<dbReference type="GO" id="GO:0005886">
    <property type="term" value="C:plasma membrane"/>
    <property type="evidence" value="ECO:0007669"/>
    <property type="project" value="UniProtKB-SubCell"/>
</dbReference>
<keyword evidence="10" id="KW-1185">Reference proteome</keyword>
<dbReference type="RefSeq" id="WP_131985779.1">
    <property type="nucleotide sequence ID" value="NZ_SMKL01000051.1"/>
</dbReference>
<comment type="subcellular location">
    <subcellularLocation>
        <location evidence="1 7">Cell membrane</location>
        <topology evidence="1 7">Multi-pass membrane protein</topology>
    </subcellularLocation>
</comment>
<feature type="transmembrane region" description="Helical" evidence="7">
    <location>
        <begin position="297"/>
        <end position="317"/>
    </location>
</feature>
<dbReference type="InterPro" id="IPR035906">
    <property type="entry name" value="MetI-like_sf"/>
</dbReference>
<protein>
    <submittedName>
        <fullName evidence="9">Sugar ABC transporter permease</fullName>
    </submittedName>
</protein>
<feature type="transmembrane region" description="Helical" evidence="7">
    <location>
        <begin position="6"/>
        <end position="24"/>
    </location>
</feature>
<name>A0A4R4RIJ3_9ACTN</name>
<evidence type="ECO:0000256" key="3">
    <source>
        <dbReference type="ARBA" id="ARBA00022475"/>
    </source>
</evidence>
<keyword evidence="6 7" id="KW-0472">Membrane</keyword>
<organism evidence="9 10">
    <name type="scientific">Jiangella ureilytica</name>
    <dbReference type="NCBI Taxonomy" id="2530374"/>
    <lineage>
        <taxon>Bacteria</taxon>
        <taxon>Bacillati</taxon>
        <taxon>Actinomycetota</taxon>
        <taxon>Actinomycetes</taxon>
        <taxon>Jiangellales</taxon>
        <taxon>Jiangellaceae</taxon>
        <taxon>Jiangella</taxon>
    </lineage>
</organism>
<dbReference type="SUPFAM" id="SSF161098">
    <property type="entry name" value="MetI-like"/>
    <property type="match status" value="1"/>
</dbReference>
<evidence type="ECO:0000256" key="5">
    <source>
        <dbReference type="ARBA" id="ARBA00022989"/>
    </source>
</evidence>
<evidence type="ECO:0000256" key="4">
    <source>
        <dbReference type="ARBA" id="ARBA00022692"/>
    </source>
</evidence>
<dbReference type="PANTHER" id="PTHR43227:SF8">
    <property type="entry name" value="DIACETYLCHITOBIOSE UPTAKE SYSTEM PERMEASE PROTEIN DASB"/>
    <property type="match status" value="1"/>
</dbReference>
<gene>
    <name evidence="9" type="ORF">E1212_20250</name>
</gene>
<sequence length="327" mass="34352">MIGDRIVLTLAATAVIVVAGWAYLRLGDRALAALPHGAYRRLAPWLFAGPAVAMVLLALAVPAVITVGWSLVDDGDGGSGGFAGFANYAQTLSDEVTRVALRNTVLWVVLLPSLAVLVGLVIAVLSERVRYGALIKAALFLPIAISAVAAGVIWSFMYDYQPPGAAQTGTLNAVVTALGGEPVAWIVDTATNNYALIGATLWTQAGFAMVIFDAALRSVPGELLEAARLDGASEWAAFRHVTLPFLMPTVVVVATTMTVVALKAFDIVYVMTNGNYGTDVLSTVMYRALFTAKDNGLAGAVATILMLTVVPIMIANVRQFRRETGAA</sequence>
<dbReference type="PANTHER" id="PTHR43227">
    <property type="entry name" value="BLL4140 PROTEIN"/>
    <property type="match status" value="1"/>
</dbReference>
<comment type="caution">
    <text evidence="9">The sequence shown here is derived from an EMBL/GenBank/DDBJ whole genome shotgun (WGS) entry which is preliminary data.</text>
</comment>
<keyword evidence="2 7" id="KW-0813">Transport</keyword>
<dbReference type="InterPro" id="IPR000515">
    <property type="entry name" value="MetI-like"/>
</dbReference>
<feature type="transmembrane region" description="Helical" evidence="7">
    <location>
        <begin position="45"/>
        <end position="72"/>
    </location>
</feature>
<accession>A0A4R4RIJ3</accession>
<evidence type="ECO:0000256" key="1">
    <source>
        <dbReference type="ARBA" id="ARBA00004651"/>
    </source>
</evidence>
<dbReference type="Gene3D" id="1.10.3720.10">
    <property type="entry name" value="MetI-like"/>
    <property type="match status" value="1"/>
</dbReference>